<keyword evidence="7" id="KW-1185">Reference proteome</keyword>
<dbReference type="InterPro" id="IPR051538">
    <property type="entry name" value="Acyl-CoA_Synth/Transferase"/>
</dbReference>
<dbReference type="InterPro" id="IPR036291">
    <property type="entry name" value="NAD(P)-bd_dom_sf"/>
</dbReference>
<reference evidence="6 7" key="1">
    <citation type="submission" date="2019-07" db="EMBL/GenBank/DDBJ databases">
        <title>Whole genome shotgun sequence of Agrococcus baldri NBRC 103055.</title>
        <authorList>
            <person name="Hosoyama A."/>
            <person name="Uohara A."/>
            <person name="Ohji S."/>
            <person name="Ichikawa N."/>
        </authorList>
    </citation>
    <scope>NUCLEOTIDE SEQUENCE [LARGE SCALE GENOMIC DNA]</scope>
    <source>
        <strain evidence="6 7">NBRC 103055</strain>
    </source>
</reference>
<accession>A0AA87RA72</accession>
<dbReference type="Gene3D" id="3.40.50.261">
    <property type="entry name" value="Succinyl-CoA synthetase domains"/>
    <property type="match status" value="2"/>
</dbReference>
<dbReference type="SMART" id="SM00881">
    <property type="entry name" value="CoA_binding"/>
    <property type="match status" value="1"/>
</dbReference>
<dbReference type="GO" id="GO:0016874">
    <property type="term" value="F:ligase activity"/>
    <property type="evidence" value="ECO:0007669"/>
    <property type="project" value="UniProtKB-KW"/>
</dbReference>
<dbReference type="Gene3D" id="3.30.470.20">
    <property type="entry name" value="ATP-grasp fold, B domain"/>
    <property type="match status" value="1"/>
</dbReference>
<dbReference type="PROSITE" id="PS50975">
    <property type="entry name" value="ATP_GRASP"/>
    <property type="match status" value="1"/>
</dbReference>
<dbReference type="EMBL" id="BJUU01000002">
    <property type="protein sequence ID" value="GEK79131.1"/>
    <property type="molecule type" value="Genomic_DNA"/>
</dbReference>
<dbReference type="Pfam" id="PF13380">
    <property type="entry name" value="CoA_binding_2"/>
    <property type="match status" value="1"/>
</dbReference>
<evidence type="ECO:0000256" key="3">
    <source>
        <dbReference type="ARBA" id="ARBA00022840"/>
    </source>
</evidence>
<dbReference type="SUPFAM" id="SSF56059">
    <property type="entry name" value="Glutathione synthetase ATP-binding domain-like"/>
    <property type="match status" value="1"/>
</dbReference>
<keyword evidence="2 4" id="KW-0547">Nucleotide-binding</keyword>
<dbReference type="PANTHER" id="PTHR43334">
    <property type="entry name" value="ACETATE--COA LIGASE [ADP-FORMING]"/>
    <property type="match status" value="1"/>
</dbReference>
<dbReference type="PANTHER" id="PTHR43334:SF1">
    <property type="entry name" value="3-HYDROXYPROPIONATE--COA LIGASE [ADP-FORMING]"/>
    <property type="match status" value="1"/>
</dbReference>
<feature type="domain" description="ATP-grasp" evidence="5">
    <location>
        <begin position="486"/>
        <end position="522"/>
    </location>
</feature>
<dbReference type="InterPro" id="IPR013815">
    <property type="entry name" value="ATP_grasp_subdomain_1"/>
</dbReference>
<dbReference type="AlphaFoldDB" id="A0AA87RA72"/>
<evidence type="ECO:0000313" key="7">
    <source>
        <dbReference type="Proteomes" id="UP000321749"/>
    </source>
</evidence>
<dbReference type="SUPFAM" id="SSF52210">
    <property type="entry name" value="Succinyl-CoA synthetase domains"/>
    <property type="match status" value="2"/>
</dbReference>
<evidence type="ECO:0000313" key="6">
    <source>
        <dbReference type="EMBL" id="GEK79131.1"/>
    </source>
</evidence>
<evidence type="ECO:0000256" key="1">
    <source>
        <dbReference type="ARBA" id="ARBA00022598"/>
    </source>
</evidence>
<proteinExistence type="predicted"/>
<comment type="caution">
    <text evidence="6">The sequence shown here is derived from an EMBL/GenBank/DDBJ whole genome shotgun (WGS) entry which is preliminary data.</text>
</comment>
<dbReference type="Gene3D" id="3.30.1490.20">
    <property type="entry name" value="ATP-grasp fold, A domain"/>
    <property type="match status" value="1"/>
</dbReference>
<dbReference type="InterPro" id="IPR032875">
    <property type="entry name" value="Succ_CoA_lig_flav_dom"/>
</dbReference>
<dbReference type="InterPro" id="IPR003781">
    <property type="entry name" value="CoA-bd"/>
</dbReference>
<dbReference type="Proteomes" id="UP000321749">
    <property type="component" value="Unassembled WGS sequence"/>
</dbReference>
<evidence type="ECO:0000256" key="2">
    <source>
        <dbReference type="ARBA" id="ARBA00022741"/>
    </source>
</evidence>
<gene>
    <name evidence="6" type="ORF">ABA31_04820</name>
</gene>
<dbReference type="GO" id="GO:0046872">
    <property type="term" value="F:metal ion binding"/>
    <property type="evidence" value="ECO:0007669"/>
    <property type="project" value="InterPro"/>
</dbReference>
<dbReference type="Gene3D" id="3.40.50.720">
    <property type="entry name" value="NAD(P)-binding Rossmann-like Domain"/>
    <property type="match status" value="1"/>
</dbReference>
<evidence type="ECO:0000256" key="4">
    <source>
        <dbReference type="PROSITE-ProRule" id="PRU00409"/>
    </source>
</evidence>
<dbReference type="InterPro" id="IPR016102">
    <property type="entry name" value="Succinyl-CoA_synth-like"/>
</dbReference>
<dbReference type="SUPFAM" id="SSF51735">
    <property type="entry name" value="NAD(P)-binding Rossmann-fold domains"/>
    <property type="match status" value="1"/>
</dbReference>
<keyword evidence="3 4" id="KW-0067">ATP-binding</keyword>
<organism evidence="6 7">
    <name type="scientific">Agrococcus baldri</name>
    <dbReference type="NCBI Taxonomy" id="153730"/>
    <lineage>
        <taxon>Bacteria</taxon>
        <taxon>Bacillati</taxon>
        <taxon>Actinomycetota</taxon>
        <taxon>Actinomycetes</taxon>
        <taxon>Micrococcales</taxon>
        <taxon>Microbacteriaceae</taxon>
        <taxon>Agrococcus</taxon>
    </lineage>
</organism>
<protein>
    <submittedName>
        <fullName evidence="6">Pimeloyl-CoA synthetase</fullName>
    </submittedName>
</protein>
<name>A0AA87RA72_9MICO</name>
<dbReference type="Pfam" id="PF13549">
    <property type="entry name" value="ATP-grasp_5"/>
    <property type="match status" value="1"/>
</dbReference>
<dbReference type="GO" id="GO:0005524">
    <property type="term" value="F:ATP binding"/>
    <property type="evidence" value="ECO:0007669"/>
    <property type="project" value="UniProtKB-UniRule"/>
</dbReference>
<sequence>MNTSATLRPLLDAKSVAIVGAVPARDHGKLASKPILNLQRYGFRGSIYPVNPKFDSIAGLTSYQSLSDLPEAVDCVMMLRNADYALPTLHEMVEREIPAAVVCSSGFAEIGGDGAERQRELSESARAAQIVLCGPNTNGLLNFRNGMMLGFHPLLEQERLVRAGSVSVVSHSGTVTGAIMARLQAADVGFGYVISAGNEAIVQAADYMEYIAADDDTRVVVLYLEQVRDADRFLASCEALQRAGKTVLALKAGASKAGAEVAFGHTGALVGSHEAFRAAAEARGVIICEGLEDLVALTKMAATSAAAPSSSIIGLSMSGGLNGLMADAADRGSVPFEPLTEATIGRLREIVPISSPTNPFDLTGLAVDRPGVLDQVLDALADGTSAKEYVFSLGLMPDTTWPEWSRVCSEFASRRGVRMSVYAASGRREGDGYGFFERAGIPVYESIDPLMRSLRAFSAAAARPATQLRVVPAADKRIPDDVPGRRELLTEWGLNYIPYSFVTDPDAAVRSSSEMGYPVAMKVASEAIAHKAKYGLIALDVHSEDEARRAYERLSDNFEALRDTMPNLGTLRVETQKMLPRGGMEVFIGAKVDPDFGVTVSAGLGGGLVEAIADLSSAQAPLDEVRARHLLESNPILGRALAGGKWDVEALVSTLVRFSEMASAMAGQLDEVECNPVVVSSEGAWVVDDLWLTRSDGETP</sequence>
<keyword evidence="1" id="KW-0436">Ligase</keyword>
<evidence type="ECO:0000259" key="5">
    <source>
        <dbReference type="PROSITE" id="PS50975"/>
    </source>
</evidence>
<dbReference type="Pfam" id="PF13607">
    <property type="entry name" value="Succ_CoA_lig"/>
    <property type="match status" value="1"/>
</dbReference>
<dbReference type="InterPro" id="IPR011761">
    <property type="entry name" value="ATP-grasp"/>
</dbReference>